<organism evidence="4 5">
    <name type="scientific">Babjeviella inositovora NRRL Y-12698</name>
    <dbReference type="NCBI Taxonomy" id="984486"/>
    <lineage>
        <taxon>Eukaryota</taxon>
        <taxon>Fungi</taxon>
        <taxon>Dikarya</taxon>
        <taxon>Ascomycota</taxon>
        <taxon>Saccharomycotina</taxon>
        <taxon>Pichiomycetes</taxon>
        <taxon>Serinales incertae sedis</taxon>
        <taxon>Babjeviella</taxon>
    </lineage>
</organism>
<dbReference type="SUPFAM" id="SSF117281">
    <property type="entry name" value="Kelch motif"/>
    <property type="match status" value="1"/>
</dbReference>
<dbReference type="InterPro" id="IPR011333">
    <property type="entry name" value="SKP1/BTB/POZ_sf"/>
</dbReference>
<dbReference type="Gene3D" id="2.120.10.80">
    <property type="entry name" value="Kelch-type beta propeller"/>
    <property type="match status" value="1"/>
</dbReference>
<keyword evidence="2" id="KW-0677">Repeat</keyword>
<feature type="domain" description="BTB" evidence="3">
    <location>
        <begin position="345"/>
        <end position="416"/>
    </location>
</feature>
<dbReference type="PANTHER" id="PTHR46093:SF18">
    <property type="entry name" value="FIBRONECTIN TYPE-III DOMAIN-CONTAINING PROTEIN"/>
    <property type="match status" value="1"/>
</dbReference>
<dbReference type="PANTHER" id="PTHR46093">
    <property type="entry name" value="ACYL-COA-BINDING DOMAIN-CONTAINING PROTEIN 5"/>
    <property type="match status" value="1"/>
</dbReference>
<protein>
    <recommendedName>
        <fullName evidence="3">BTB domain-containing protein</fullName>
    </recommendedName>
</protein>
<evidence type="ECO:0000256" key="2">
    <source>
        <dbReference type="ARBA" id="ARBA00022737"/>
    </source>
</evidence>
<reference evidence="5" key="1">
    <citation type="submission" date="2016-05" db="EMBL/GenBank/DDBJ databases">
        <title>Comparative genomics of biotechnologically important yeasts.</title>
        <authorList>
            <consortium name="DOE Joint Genome Institute"/>
            <person name="Riley R."/>
            <person name="Haridas S."/>
            <person name="Wolfe K.H."/>
            <person name="Lopes M.R."/>
            <person name="Hittinger C.T."/>
            <person name="Goker M."/>
            <person name="Salamov A."/>
            <person name="Wisecaver J."/>
            <person name="Long T.M."/>
            <person name="Aerts A.L."/>
            <person name="Barry K."/>
            <person name="Choi C."/>
            <person name="Clum A."/>
            <person name="Coughlan A.Y."/>
            <person name="Deshpande S."/>
            <person name="Douglass A.P."/>
            <person name="Hanson S.J."/>
            <person name="Klenk H.-P."/>
            <person name="Labutti K."/>
            <person name="Lapidus A."/>
            <person name="Lindquist E."/>
            <person name="Lipzen A."/>
            <person name="Meier-Kolthoff J.P."/>
            <person name="Ohm R.A."/>
            <person name="Otillar R.P."/>
            <person name="Pangilinan J."/>
            <person name="Peng Y."/>
            <person name="Rokas A."/>
            <person name="Rosa C.A."/>
            <person name="Scheuner C."/>
            <person name="Sibirny A.A."/>
            <person name="Slot J.C."/>
            <person name="Stielow J.B."/>
            <person name="Sun H."/>
            <person name="Kurtzman C.P."/>
            <person name="Blackwell M."/>
            <person name="Grigoriev I.V."/>
            <person name="Jeffries T.W."/>
        </authorList>
    </citation>
    <scope>NUCLEOTIDE SEQUENCE [LARGE SCALE GENOMIC DNA]</scope>
    <source>
        <strain evidence="5">NRRL Y-12698</strain>
    </source>
</reference>
<dbReference type="InterPro" id="IPR015915">
    <property type="entry name" value="Kelch-typ_b-propeller"/>
</dbReference>
<dbReference type="PROSITE" id="PS50097">
    <property type="entry name" value="BTB"/>
    <property type="match status" value="1"/>
</dbReference>
<dbReference type="Pfam" id="PF00651">
    <property type="entry name" value="BTB"/>
    <property type="match status" value="1"/>
</dbReference>
<dbReference type="Gene3D" id="3.30.710.10">
    <property type="entry name" value="Potassium Channel Kv1.1, Chain A"/>
    <property type="match status" value="1"/>
</dbReference>
<evidence type="ECO:0000259" key="3">
    <source>
        <dbReference type="PROSITE" id="PS50097"/>
    </source>
</evidence>
<dbReference type="RefSeq" id="XP_018984296.1">
    <property type="nucleotide sequence ID" value="XM_019130520.1"/>
</dbReference>
<dbReference type="EMBL" id="KV454433">
    <property type="protein sequence ID" value="ODQ78968.1"/>
    <property type="molecule type" value="Genomic_DNA"/>
</dbReference>
<accession>A0A1E3QMV9</accession>
<dbReference type="Proteomes" id="UP000094336">
    <property type="component" value="Unassembled WGS sequence"/>
</dbReference>
<evidence type="ECO:0000313" key="4">
    <source>
        <dbReference type="EMBL" id="ODQ78968.1"/>
    </source>
</evidence>
<evidence type="ECO:0000313" key="5">
    <source>
        <dbReference type="Proteomes" id="UP000094336"/>
    </source>
</evidence>
<dbReference type="AlphaFoldDB" id="A0A1E3QMV9"/>
<keyword evidence="5" id="KW-1185">Reference proteome</keyword>
<proteinExistence type="predicted"/>
<keyword evidence="1" id="KW-0880">Kelch repeat</keyword>
<dbReference type="InterPro" id="IPR011498">
    <property type="entry name" value="Kelch_2"/>
</dbReference>
<dbReference type="OrthoDB" id="432528at2759"/>
<dbReference type="InterPro" id="IPR000210">
    <property type="entry name" value="BTB/POZ_dom"/>
</dbReference>
<name>A0A1E3QMV9_9ASCO</name>
<dbReference type="GeneID" id="30148373"/>
<gene>
    <name evidence="4" type="ORF">BABINDRAFT_167520</name>
</gene>
<evidence type="ECO:0000256" key="1">
    <source>
        <dbReference type="ARBA" id="ARBA00022441"/>
    </source>
</evidence>
<dbReference type="Pfam" id="PF24681">
    <property type="entry name" value="Kelch_KLHDC2_KLHL20_DRC7"/>
    <property type="match status" value="1"/>
</dbReference>
<sequence>MTPEPPTPIQPCLTSGDHPLFRVKSSATPVEDLLFLFGGFDEDDALDSNIYLLDLTTDRWTTHHDTVPREGHSSVYHQPSGQIIVFGGVPDEAVQREQLMFYDLRVNQWVASPSSVHEPRQRGRHAACLSEDGTKMFISGGLDDSLRPYDDLYCFDLATRLWLTTGPRTFISRFDHFMTCMGNKIYSFGGLNSDMNHVNAVISWFDLETNTTGEIRIQKDSMAGDHVYLLSTPEVVLDAVIPLWTAGEHPEPCIGCYDLSRLRYNVLLLGAFTPLKDFRWRHVFRHGETLCLLGYPLVDTETDARLSHIIRLSLCDLGMRYPSFEEPDLTLASDFTQFFDDAQWTDFEITAMANDRVSAPIRAHRAILLARWPHFRRVMASGMLEANTGMLHVPEPVEWVHGLVRYLYTNHIGSEDLVDVISGILVLANVYALDHLRSLCLAKMYDYTYSSRFTFDDYVQLWERASLSNELILKHNVLQVIQLNWGKVVRCAAFAHLARELLLELTLEASGHESVILSASHTLLEKQGITKMSSTLAFTSDVPMEPVTRRMIDTVHIPEQLLEPIQFSSPSRSPSAEITYLTPVQRMDVGRASPLSSASSFLH</sequence>
<dbReference type="SUPFAM" id="SSF54695">
    <property type="entry name" value="POZ domain"/>
    <property type="match status" value="1"/>
</dbReference>
<dbReference type="Pfam" id="PF07646">
    <property type="entry name" value="Kelch_2"/>
    <property type="match status" value="1"/>
</dbReference>